<dbReference type="SUPFAM" id="SSF56672">
    <property type="entry name" value="DNA/RNA polymerases"/>
    <property type="match status" value="1"/>
</dbReference>
<evidence type="ECO:0000256" key="1">
    <source>
        <dbReference type="SAM" id="MobiDB-lite"/>
    </source>
</evidence>
<feature type="region of interest" description="Disordered" evidence="1">
    <location>
        <begin position="1"/>
        <end position="20"/>
    </location>
</feature>
<organism evidence="3 4">
    <name type="scientific">Paramuricea clavata</name>
    <name type="common">Red gorgonian</name>
    <name type="synonym">Violescent sea-whip</name>
    <dbReference type="NCBI Taxonomy" id="317549"/>
    <lineage>
        <taxon>Eukaryota</taxon>
        <taxon>Metazoa</taxon>
        <taxon>Cnidaria</taxon>
        <taxon>Anthozoa</taxon>
        <taxon>Octocorallia</taxon>
        <taxon>Malacalcyonacea</taxon>
        <taxon>Plexauridae</taxon>
        <taxon>Paramuricea</taxon>
    </lineage>
</organism>
<accession>A0A6S7HR66</accession>
<evidence type="ECO:0000313" key="3">
    <source>
        <dbReference type="EMBL" id="CAB3997950.1"/>
    </source>
</evidence>
<sequence>MYSNVQDRLASNSTKRRASSGLPNEVFAKLGSHTASLKEVVQDNVDHPWCLSHTRALDIIKCQISTETTLSYYHRSKAVVLQVDPSSKRLGAVLLQENKSIAFASKALTPSESRYANIGRELLEVFSPVELQQIREEAAKDGTLQILGEQVIQEWPGSIKKTQQAINSIQEGVE</sequence>
<feature type="domain" description="Reverse transcriptase/retrotransposon-derived protein RNase H-like" evidence="2">
    <location>
        <begin position="49"/>
        <end position="126"/>
    </location>
</feature>
<protein>
    <recommendedName>
        <fullName evidence="2">Reverse transcriptase/retrotransposon-derived protein RNase H-like domain-containing protein</fullName>
    </recommendedName>
</protein>
<dbReference type="AlphaFoldDB" id="A0A6S7HR66"/>
<reference evidence="3" key="1">
    <citation type="submission" date="2020-04" db="EMBL/GenBank/DDBJ databases">
        <authorList>
            <person name="Alioto T."/>
            <person name="Alioto T."/>
            <person name="Gomez Garrido J."/>
        </authorList>
    </citation>
    <scope>NUCLEOTIDE SEQUENCE</scope>
    <source>
        <strain evidence="3">A484AB</strain>
    </source>
</reference>
<dbReference type="InterPro" id="IPR050951">
    <property type="entry name" value="Retrovirus_Pol_polyprotein"/>
</dbReference>
<dbReference type="Pfam" id="PF17919">
    <property type="entry name" value="RT_RNaseH_2"/>
    <property type="match status" value="1"/>
</dbReference>
<dbReference type="PANTHER" id="PTHR37984:SF7">
    <property type="entry name" value="INTEGRASE CATALYTIC DOMAIN-CONTAINING PROTEIN"/>
    <property type="match status" value="1"/>
</dbReference>
<gene>
    <name evidence="3" type="ORF">PACLA_8A039754</name>
</gene>
<dbReference type="InterPro" id="IPR041577">
    <property type="entry name" value="RT_RNaseH_2"/>
</dbReference>
<name>A0A6S7HR66_PARCT</name>
<dbReference type="PANTHER" id="PTHR37984">
    <property type="entry name" value="PROTEIN CBG26694"/>
    <property type="match status" value="1"/>
</dbReference>
<dbReference type="EMBL" id="CACRXK020003234">
    <property type="protein sequence ID" value="CAB3997950.1"/>
    <property type="molecule type" value="Genomic_DNA"/>
</dbReference>
<proteinExistence type="predicted"/>
<evidence type="ECO:0000259" key="2">
    <source>
        <dbReference type="Pfam" id="PF17919"/>
    </source>
</evidence>
<dbReference type="Proteomes" id="UP001152795">
    <property type="component" value="Unassembled WGS sequence"/>
</dbReference>
<dbReference type="InterPro" id="IPR043502">
    <property type="entry name" value="DNA/RNA_pol_sf"/>
</dbReference>
<keyword evidence="4" id="KW-1185">Reference proteome</keyword>
<feature type="compositionally biased region" description="Polar residues" evidence="1">
    <location>
        <begin position="1"/>
        <end position="13"/>
    </location>
</feature>
<evidence type="ECO:0000313" key="4">
    <source>
        <dbReference type="Proteomes" id="UP001152795"/>
    </source>
</evidence>
<comment type="caution">
    <text evidence="3">The sequence shown here is derived from an EMBL/GenBank/DDBJ whole genome shotgun (WGS) entry which is preliminary data.</text>
</comment>